<proteinExistence type="inferred from homology"/>
<dbReference type="GO" id="GO:0016747">
    <property type="term" value="F:acyltransferase activity, transferring groups other than amino-acyl groups"/>
    <property type="evidence" value="ECO:0007669"/>
    <property type="project" value="TreeGrafter"/>
</dbReference>
<dbReference type="Pfam" id="PF02458">
    <property type="entry name" value="Transferase"/>
    <property type="match status" value="1"/>
</dbReference>
<comment type="similarity">
    <text evidence="1">Belongs to the plant acyltransferase family.</text>
</comment>
<dbReference type="PANTHER" id="PTHR31642:SF13">
    <property type="entry name" value="AGMATINE HYDROXYCINNAMOYLTRANSFERASE 1"/>
    <property type="match status" value="1"/>
</dbReference>
<dbReference type="InterPro" id="IPR023213">
    <property type="entry name" value="CAT-like_dom_sf"/>
</dbReference>
<comment type="caution">
    <text evidence="4">The sequence shown here is derived from an EMBL/GenBank/DDBJ whole genome shotgun (WGS) entry which is preliminary data.</text>
</comment>
<dbReference type="PANTHER" id="PTHR31642">
    <property type="entry name" value="TRICHOTHECENE 3-O-ACETYLTRANSFERASE"/>
    <property type="match status" value="1"/>
</dbReference>
<evidence type="ECO:0000313" key="4">
    <source>
        <dbReference type="EMBL" id="KAI3919440.1"/>
    </source>
</evidence>
<keyword evidence="5" id="KW-1185">Reference proteome</keyword>
<evidence type="ECO:0000313" key="5">
    <source>
        <dbReference type="Proteomes" id="UP001202328"/>
    </source>
</evidence>
<keyword evidence="2" id="KW-0808">Transferase</keyword>
<name>A0AAD4SRD6_9MAGN</name>
<evidence type="ECO:0000256" key="1">
    <source>
        <dbReference type="ARBA" id="ARBA00009861"/>
    </source>
</evidence>
<reference evidence="4" key="1">
    <citation type="submission" date="2022-04" db="EMBL/GenBank/DDBJ databases">
        <title>A functionally conserved STORR gene fusion in Papaver species that diverged 16.8 million years ago.</title>
        <authorList>
            <person name="Catania T."/>
        </authorList>
    </citation>
    <scope>NUCLEOTIDE SEQUENCE</scope>
    <source>
        <strain evidence="4">S-188037</strain>
    </source>
</reference>
<gene>
    <name evidence="4" type="ORF">MKW98_030151</name>
</gene>
<dbReference type="Gene3D" id="3.30.559.10">
    <property type="entry name" value="Chloramphenicol acetyltransferase-like domain"/>
    <property type="match status" value="2"/>
</dbReference>
<keyword evidence="3" id="KW-0012">Acyltransferase</keyword>
<dbReference type="Proteomes" id="UP001202328">
    <property type="component" value="Unassembled WGS sequence"/>
</dbReference>
<dbReference type="InterPro" id="IPR050317">
    <property type="entry name" value="Plant_Fungal_Acyltransferase"/>
</dbReference>
<dbReference type="AlphaFoldDB" id="A0AAD4SRD6"/>
<dbReference type="FunFam" id="3.30.559.10:FF:000008">
    <property type="entry name" value="Tryptamine hydroxycinnamoyl transferase"/>
    <property type="match status" value="1"/>
</dbReference>
<evidence type="ECO:0000256" key="3">
    <source>
        <dbReference type="ARBA" id="ARBA00023315"/>
    </source>
</evidence>
<dbReference type="EMBL" id="JAJJMB010008884">
    <property type="protein sequence ID" value="KAI3919440.1"/>
    <property type="molecule type" value="Genomic_DNA"/>
</dbReference>
<organism evidence="4 5">
    <name type="scientific">Papaver atlanticum</name>
    <dbReference type="NCBI Taxonomy" id="357466"/>
    <lineage>
        <taxon>Eukaryota</taxon>
        <taxon>Viridiplantae</taxon>
        <taxon>Streptophyta</taxon>
        <taxon>Embryophyta</taxon>
        <taxon>Tracheophyta</taxon>
        <taxon>Spermatophyta</taxon>
        <taxon>Magnoliopsida</taxon>
        <taxon>Ranunculales</taxon>
        <taxon>Papaveraceae</taxon>
        <taxon>Papaveroideae</taxon>
        <taxon>Papaver</taxon>
    </lineage>
</organism>
<evidence type="ECO:0000256" key="2">
    <source>
        <dbReference type="ARBA" id="ARBA00022679"/>
    </source>
</evidence>
<accession>A0AAD4SRD6</accession>
<protein>
    <submittedName>
        <fullName evidence="4">Uncharacterized protein</fullName>
    </submittedName>
</protein>
<sequence length="448" mass="50687">MSIKVEIVDSKLVEPIYNCDEPKPVPNTFISLAVFDKIVEDDYASFLYVYKPPNPSNMLFEQGLRKALVEYPEWAGRFSASDKGEERVILLNDKGMRFIEATADCTVDEVIPFNLATLSSLNPSERGIDELALVQLTRFTCGSLVVFFSGSHMVADGAGASQFAVSWSQACRGLEIHPRPLHDRNIFVPRDPPIVSYDHKNVEVAKRVINHNELMDQLLPYSADDVVHHKAHFTPEFIAKLKSKANSSVPDIVDGKRRPYSTFESLVAHLWRTMAKVRGLENLQTTEVKISVNGRRRLKPCVPDEYFGNLILAAFPQSRVNELLQKSLSHATEVIHDAVAKLNSDYFKSFIDFAKNNMKNEDLILDEQGWKVPTVWPNLEVDSWLGFPFDMVDFGFGKPYIFMPAFGPWEGVVYLVPSLDGDGSIDVYITLFKQHLNLFQENCFCIIN</sequence>